<dbReference type="SUPFAM" id="SSF55729">
    <property type="entry name" value="Acyl-CoA N-acyltransferases (Nat)"/>
    <property type="match status" value="1"/>
</dbReference>
<dbReference type="PANTHER" id="PTHR43792">
    <property type="entry name" value="GNAT FAMILY, PUTATIVE (AFU_ORTHOLOGUE AFUA_3G00765)-RELATED-RELATED"/>
    <property type="match status" value="1"/>
</dbReference>
<keyword evidence="2" id="KW-0808">Transferase</keyword>
<dbReference type="Proteomes" id="UP000241614">
    <property type="component" value="Unassembled WGS sequence"/>
</dbReference>
<dbReference type="Gene3D" id="3.40.630.30">
    <property type="match status" value="1"/>
</dbReference>
<dbReference type="InterPro" id="IPR016181">
    <property type="entry name" value="Acyl_CoA_acyltransferase"/>
</dbReference>
<dbReference type="InterPro" id="IPR000182">
    <property type="entry name" value="GNAT_dom"/>
</dbReference>
<feature type="domain" description="N-acetyltransferase" evidence="1">
    <location>
        <begin position="8"/>
        <end position="171"/>
    </location>
</feature>
<proteinExistence type="predicted"/>
<name>A0A2T4XXN4_ENTCL</name>
<evidence type="ECO:0000313" key="3">
    <source>
        <dbReference type="Proteomes" id="UP000241614"/>
    </source>
</evidence>
<organism evidence="2 3">
    <name type="scientific">Enterobacter cloacae</name>
    <dbReference type="NCBI Taxonomy" id="550"/>
    <lineage>
        <taxon>Bacteria</taxon>
        <taxon>Pseudomonadati</taxon>
        <taxon>Pseudomonadota</taxon>
        <taxon>Gammaproteobacteria</taxon>
        <taxon>Enterobacterales</taxon>
        <taxon>Enterobacteriaceae</taxon>
        <taxon>Enterobacter</taxon>
        <taxon>Enterobacter cloacae complex</taxon>
    </lineage>
</organism>
<dbReference type="RefSeq" id="WP_108090407.1">
    <property type="nucleotide sequence ID" value="NZ_PZPP01000014.1"/>
</dbReference>
<dbReference type="GO" id="GO:0016747">
    <property type="term" value="F:acyltransferase activity, transferring groups other than amino-acyl groups"/>
    <property type="evidence" value="ECO:0007669"/>
    <property type="project" value="InterPro"/>
</dbReference>
<accession>A0A2T4XXN4</accession>
<dbReference type="EMBL" id="PZPP01000014">
    <property type="protein sequence ID" value="PTM34685.1"/>
    <property type="molecule type" value="Genomic_DNA"/>
</dbReference>
<dbReference type="PANTHER" id="PTHR43792:SF16">
    <property type="entry name" value="N-ACETYLTRANSFERASE DOMAIN-CONTAINING PROTEIN"/>
    <property type="match status" value="1"/>
</dbReference>
<evidence type="ECO:0000259" key="1">
    <source>
        <dbReference type="PROSITE" id="PS51186"/>
    </source>
</evidence>
<reference evidence="2 3" key="1">
    <citation type="submission" date="2018-04" db="EMBL/GenBank/DDBJ databases">
        <title>Genome sequencing reveals highly heavy metal resistance and biotechnology application of the novel Enterobacter cloacae amazonensis isolated from wastewater river in Manaus - Amazonas.</title>
        <authorList>
            <person name="Astolfi M.C.T."/>
            <person name="Carvalho E.B.D.S."/>
            <person name="Lacerda L.B."/>
            <person name="Pinto M.V."/>
            <person name="Nogueira V.B."/>
            <person name="Barros A.M."/>
            <person name="Astolfi-Filho S."/>
        </authorList>
    </citation>
    <scope>NUCLEOTIDE SEQUENCE [LARGE SCALE GENOMIC DNA]</scope>
    <source>
        <strain evidence="3">amazonensis</strain>
    </source>
</reference>
<dbReference type="OrthoDB" id="9801656at2"/>
<comment type="caution">
    <text evidence="2">The sequence shown here is derived from an EMBL/GenBank/DDBJ whole genome shotgun (WGS) entry which is preliminary data.</text>
</comment>
<gene>
    <name evidence="2" type="ORF">DA103_12665</name>
</gene>
<dbReference type="Pfam" id="PF13302">
    <property type="entry name" value="Acetyltransf_3"/>
    <property type="match status" value="1"/>
</dbReference>
<dbReference type="AlphaFoldDB" id="A0A2T4XXN4"/>
<evidence type="ECO:0000313" key="2">
    <source>
        <dbReference type="EMBL" id="PTM34685.1"/>
    </source>
</evidence>
<protein>
    <submittedName>
        <fullName evidence="2">GNAT family N-acetyltransferase</fullName>
    </submittedName>
</protein>
<dbReference type="PROSITE" id="PS51186">
    <property type="entry name" value="GNAT"/>
    <property type="match status" value="1"/>
</dbReference>
<dbReference type="InterPro" id="IPR051531">
    <property type="entry name" value="N-acetyltransferase"/>
</dbReference>
<sequence length="179" mass="20746">MFWESERLLYRHAVMSDLEDLFRIYANPETNVCNPAGPHRDIQQSRNSLEKRITNTTLYGFNDWAIMTKDNPNKIIGFGGFFVSDTDGKLINNLGYRFEPNEWGKGYATELSRRAISYGFDEVGLKDISAFLWEDNLASKRVLEKVGMRFVERSEKTDNEPTSLTFRLTYDEWLAYGGD</sequence>